<proteinExistence type="predicted"/>
<protein>
    <submittedName>
        <fullName evidence="1">Uncharacterized protein</fullName>
    </submittedName>
</protein>
<gene>
    <name evidence="1" type="ORF">AVEN_35669_1</name>
</gene>
<comment type="caution">
    <text evidence="1">The sequence shown here is derived from an EMBL/GenBank/DDBJ whole genome shotgun (WGS) entry which is preliminary data.</text>
</comment>
<sequence length="133" mass="14633">MDVWWKLSNKQDNEERRFIHNYSGELEAQVTGTISPVQISSPNSQQFTSKTAVTALSDLATQTVSKSLKKTVTALSIALSSLAFQLALKTKLQSSYQSISTLLPCDASVVLLVSTTGRDVTWNHQENSGFRPQ</sequence>
<dbReference type="Proteomes" id="UP000499080">
    <property type="component" value="Unassembled WGS sequence"/>
</dbReference>
<dbReference type="AlphaFoldDB" id="A0A4Y2GAX5"/>
<dbReference type="EMBL" id="BGPR01001310">
    <property type="protein sequence ID" value="GBM50773.1"/>
    <property type="molecule type" value="Genomic_DNA"/>
</dbReference>
<organism evidence="1 2">
    <name type="scientific">Araneus ventricosus</name>
    <name type="common">Orbweaver spider</name>
    <name type="synonym">Epeira ventricosa</name>
    <dbReference type="NCBI Taxonomy" id="182803"/>
    <lineage>
        <taxon>Eukaryota</taxon>
        <taxon>Metazoa</taxon>
        <taxon>Ecdysozoa</taxon>
        <taxon>Arthropoda</taxon>
        <taxon>Chelicerata</taxon>
        <taxon>Arachnida</taxon>
        <taxon>Araneae</taxon>
        <taxon>Araneomorphae</taxon>
        <taxon>Entelegynae</taxon>
        <taxon>Araneoidea</taxon>
        <taxon>Araneidae</taxon>
        <taxon>Araneus</taxon>
    </lineage>
</organism>
<evidence type="ECO:0000313" key="2">
    <source>
        <dbReference type="Proteomes" id="UP000499080"/>
    </source>
</evidence>
<keyword evidence="2" id="KW-1185">Reference proteome</keyword>
<evidence type="ECO:0000313" key="1">
    <source>
        <dbReference type="EMBL" id="GBM50773.1"/>
    </source>
</evidence>
<name>A0A4Y2GAX5_ARAVE</name>
<accession>A0A4Y2GAX5</accession>
<reference evidence="1 2" key="1">
    <citation type="journal article" date="2019" name="Sci. Rep.">
        <title>Orb-weaving spider Araneus ventricosus genome elucidates the spidroin gene catalogue.</title>
        <authorList>
            <person name="Kono N."/>
            <person name="Nakamura H."/>
            <person name="Ohtoshi R."/>
            <person name="Moran D.A.P."/>
            <person name="Shinohara A."/>
            <person name="Yoshida Y."/>
            <person name="Fujiwara M."/>
            <person name="Mori M."/>
            <person name="Tomita M."/>
            <person name="Arakawa K."/>
        </authorList>
    </citation>
    <scope>NUCLEOTIDE SEQUENCE [LARGE SCALE GENOMIC DNA]</scope>
</reference>